<sequence length="217" mass="22583">MEEAAAVRRAATEAVADVVPDRFRSDIESLMAEGSAVPGALTLLAATAAPDGPAEFEALDGLVERAAGVQLIYDGLRVTRDLAHGDPWSDGDSDRGDIAILAADVLVARGFYLLARTEAADRAVAVVRAFGRGQTTRREADDVSLDRNLERDVLDLALVAGTTAGGGVPPSDREWVLESLLPADGFPPAGEALDGMTADLTRLTTAEEGRAVEGSGD</sequence>
<gene>
    <name evidence="1" type="ORF">DP107_11225</name>
</gene>
<accession>A0A554N8L0</accession>
<dbReference type="EMBL" id="QMDX01000006">
    <property type="protein sequence ID" value="TSD13731.1"/>
    <property type="molecule type" value="Genomic_DNA"/>
</dbReference>
<reference evidence="1 2" key="1">
    <citation type="submission" date="2018-06" db="EMBL/GenBank/DDBJ databases">
        <title>Natronomonas sp. F16-60 a new haloarchaeon isolated from a solar saltern of Isla Cristina, Huelva, Spain.</title>
        <authorList>
            <person name="Duran-Viseras A."/>
            <person name="Sanchez-Porro C."/>
            <person name="Ventosa A."/>
        </authorList>
    </citation>
    <scope>NUCLEOTIDE SEQUENCE [LARGE SCALE GENOMIC DNA]</scope>
    <source>
        <strain evidence="1 2">F16-60</strain>
    </source>
</reference>
<evidence type="ECO:0000313" key="1">
    <source>
        <dbReference type="EMBL" id="TSD13731.1"/>
    </source>
</evidence>
<keyword evidence="2" id="KW-1185">Reference proteome</keyword>
<protein>
    <recommendedName>
        <fullName evidence="3">Polyprenyl synthetase</fullName>
    </recommendedName>
</protein>
<dbReference type="InterPro" id="IPR055538">
    <property type="entry name" value="DUF7114"/>
</dbReference>
<evidence type="ECO:0008006" key="3">
    <source>
        <dbReference type="Google" id="ProtNLM"/>
    </source>
</evidence>
<proteinExistence type="predicted"/>
<organism evidence="1 2">
    <name type="scientific">Haloglomus irregulare</name>
    <dbReference type="NCBI Taxonomy" id="2234134"/>
    <lineage>
        <taxon>Archaea</taxon>
        <taxon>Methanobacteriati</taxon>
        <taxon>Methanobacteriota</taxon>
        <taxon>Stenosarchaea group</taxon>
        <taxon>Halobacteria</taxon>
        <taxon>Halobacteriales</taxon>
        <taxon>Natronomonadaceae</taxon>
        <taxon>Haloglomus</taxon>
    </lineage>
</organism>
<dbReference type="Proteomes" id="UP000319894">
    <property type="component" value="Unassembled WGS sequence"/>
</dbReference>
<name>A0A554N8L0_9EURY</name>
<evidence type="ECO:0000313" key="2">
    <source>
        <dbReference type="Proteomes" id="UP000319894"/>
    </source>
</evidence>
<dbReference type="OrthoDB" id="312988at2157"/>
<dbReference type="RefSeq" id="WP_144262254.1">
    <property type="nucleotide sequence ID" value="NZ_QMDX01000006.1"/>
</dbReference>
<dbReference type="AlphaFoldDB" id="A0A554N8L0"/>
<comment type="caution">
    <text evidence="1">The sequence shown here is derived from an EMBL/GenBank/DDBJ whole genome shotgun (WGS) entry which is preliminary data.</text>
</comment>
<dbReference type="InParanoid" id="A0A554N8L0"/>
<dbReference type="Pfam" id="PF23426">
    <property type="entry name" value="DUF7114"/>
    <property type="match status" value="1"/>
</dbReference>